<feature type="compositionally biased region" description="Basic and acidic residues" evidence="5">
    <location>
        <begin position="641"/>
        <end position="666"/>
    </location>
</feature>
<evidence type="ECO:0000256" key="3">
    <source>
        <dbReference type="ARBA" id="ARBA00023242"/>
    </source>
</evidence>
<dbReference type="Ensembl" id="ENSEBUT00000022213.1">
    <property type="protein sequence ID" value="ENSEBUP00000021637.1"/>
    <property type="gene ID" value="ENSEBUG00000013360.1"/>
</dbReference>
<dbReference type="InterPro" id="IPR050255">
    <property type="entry name" value="POU_domain_TF"/>
</dbReference>
<evidence type="ECO:0000313" key="8">
    <source>
        <dbReference type="Proteomes" id="UP000694388"/>
    </source>
</evidence>
<feature type="compositionally biased region" description="Polar residues" evidence="5">
    <location>
        <begin position="543"/>
        <end position="558"/>
    </location>
</feature>
<dbReference type="Gene3D" id="1.10.10.60">
    <property type="entry name" value="Homeodomain-like"/>
    <property type="match status" value="2"/>
</dbReference>
<reference evidence="7" key="2">
    <citation type="submission" date="2025-09" db="UniProtKB">
        <authorList>
            <consortium name="Ensembl"/>
        </authorList>
    </citation>
    <scope>IDENTIFICATION</scope>
</reference>
<evidence type="ECO:0000313" key="7">
    <source>
        <dbReference type="Ensembl" id="ENSEBUP00000021637.1"/>
    </source>
</evidence>
<dbReference type="InterPro" id="IPR009057">
    <property type="entry name" value="Homeodomain-like_sf"/>
</dbReference>
<dbReference type="GO" id="GO:0005634">
    <property type="term" value="C:nucleus"/>
    <property type="evidence" value="ECO:0007669"/>
    <property type="project" value="UniProtKB-SubCell"/>
</dbReference>
<evidence type="ECO:0000256" key="1">
    <source>
        <dbReference type="ARBA" id="ARBA00023125"/>
    </source>
</evidence>
<reference evidence="7" key="1">
    <citation type="submission" date="2025-08" db="UniProtKB">
        <authorList>
            <consortium name="Ensembl"/>
        </authorList>
    </citation>
    <scope>IDENTIFICATION</scope>
</reference>
<dbReference type="PROSITE" id="PS50071">
    <property type="entry name" value="HOMEOBOX_2"/>
    <property type="match status" value="1"/>
</dbReference>
<dbReference type="Proteomes" id="UP000694388">
    <property type="component" value="Unplaced"/>
</dbReference>
<proteinExistence type="predicted"/>
<protein>
    <recommendedName>
        <fullName evidence="6">Homeobox domain-containing protein</fullName>
    </recommendedName>
</protein>
<feature type="region of interest" description="Disordered" evidence="5">
    <location>
        <begin position="310"/>
        <end position="367"/>
    </location>
</feature>
<dbReference type="InterPro" id="IPR001356">
    <property type="entry name" value="HD"/>
</dbReference>
<evidence type="ECO:0000256" key="4">
    <source>
        <dbReference type="PROSITE-ProRule" id="PRU00108"/>
    </source>
</evidence>
<evidence type="ECO:0000256" key="5">
    <source>
        <dbReference type="SAM" id="MobiDB-lite"/>
    </source>
</evidence>
<keyword evidence="1 4" id="KW-0238">DNA-binding</keyword>
<dbReference type="AlphaFoldDB" id="A0A8C4QWQ7"/>
<dbReference type="SUPFAM" id="SSF46689">
    <property type="entry name" value="Homeodomain-like"/>
    <property type="match status" value="2"/>
</dbReference>
<feature type="compositionally biased region" description="Low complexity" evidence="5">
    <location>
        <begin position="344"/>
        <end position="359"/>
    </location>
</feature>
<feature type="compositionally biased region" description="Acidic residues" evidence="5">
    <location>
        <begin position="615"/>
        <end position="638"/>
    </location>
</feature>
<dbReference type="GeneTree" id="ENSGT00390000008591"/>
<dbReference type="GO" id="GO:0000981">
    <property type="term" value="F:DNA-binding transcription factor activity, RNA polymerase II-specific"/>
    <property type="evidence" value="ECO:0007669"/>
    <property type="project" value="TreeGrafter"/>
</dbReference>
<name>A0A8C4QWQ7_EPTBU</name>
<feature type="DNA-binding region" description="Homeobox" evidence="4">
    <location>
        <begin position="450"/>
        <end position="513"/>
    </location>
</feature>
<keyword evidence="2 4" id="KW-0371">Homeobox</keyword>
<comment type="subcellular location">
    <subcellularLocation>
        <location evidence="4">Nucleus</location>
    </subcellularLocation>
</comment>
<evidence type="ECO:0000256" key="2">
    <source>
        <dbReference type="ARBA" id="ARBA00023155"/>
    </source>
</evidence>
<dbReference type="SMART" id="SM00389">
    <property type="entry name" value="HOX"/>
    <property type="match status" value="2"/>
</dbReference>
<dbReference type="PANTHER" id="PTHR11636">
    <property type="entry name" value="POU DOMAIN"/>
    <property type="match status" value="1"/>
</dbReference>
<keyword evidence="8" id="KW-1185">Reference proteome</keyword>
<evidence type="ECO:0000259" key="6">
    <source>
        <dbReference type="PROSITE" id="PS50071"/>
    </source>
</evidence>
<feature type="compositionally biased region" description="Polar residues" evidence="5">
    <location>
        <begin position="320"/>
        <end position="336"/>
    </location>
</feature>
<sequence>MWPNQTPGGMHNYGQMYRRSVISPEQQLILERFYENGMTNQSNHCVPLIVQCSHEAGLNYSVVRAWIGNKRRKLVHEATKGLLAAQQGSMEGSTTIGSTGGVVPGSNAHAGATSHSVGQFPGRYGRQGVPASTYQARCTPRASQVGHTRYLVASPKAPSCTPLEYHVRGVRQALRPNLALPLVRPLEAREIQTGPRSCHSRSQGMLMLGKTIKMEPVGTEESPSKSWQVSGSIQRGASTGIRPILPATRTLCPAGSMTSHQGSRLQIRSVVSLGEQQQRSSVLPRPNLPVGDGVGLSIAMATGDLDEYSLEEERAREGPQASQEGESTGIDGSTAGQDWCLRGTTPSPSVSIATASSTTRTRDLSPERAVHAARSLVCLAESVDRLSTTSQAVTQQSEALHSPSSLTPATYGPAHAVVSPFAHGLLQGGGSQGGSHQPFLHFFCGGRKRVMQDRTQFSPQDLALLKRFWDDGMTSLGSICKEKMETVAAELNIDCEIVRNWIGNQRRRYRHQGREPPPPCGGPPSLLHSAMASASPEPIGTDGLSQGVPSDPGSSQDVFDSWDGEEMAVCSGPASIASDSSHNEAVAGQYHAVSDQNDLLRPYGENSGSGQVSACDEEPGDEMESEGVAEETMEDGAGDDATCRPEQDVHEESPKRGHQNYEHENLQDGWPSDLPRHVKNETTENEVVEYEEFSCQTEDLIKLLESKTMTIEGLRTELEQQKEQNKMLWGLLEDIMSRVHDHDWEGLQDVVQSLPDSLCSWAPEEDIHEIPDSSPHRAALSDAQSDRNVLEELSVCSEPEKRTFTMCSPLSDSCPSSLLEKQDPL</sequence>
<feature type="region of interest" description="Disordered" evidence="5">
    <location>
        <begin position="509"/>
        <end position="560"/>
    </location>
</feature>
<feature type="region of interest" description="Disordered" evidence="5">
    <location>
        <begin position="599"/>
        <end position="677"/>
    </location>
</feature>
<keyword evidence="3 4" id="KW-0539">Nucleus</keyword>
<organism evidence="7 8">
    <name type="scientific">Eptatretus burgeri</name>
    <name type="common">Inshore hagfish</name>
    <dbReference type="NCBI Taxonomy" id="7764"/>
    <lineage>
        <taxon>Eukaryota</taxon>
        <taxon>Metazoa</taxon>
        <taxon>Chordata</taxon>
        <taxon>Craniata</taxon>
        <taxon>Vertebrata</taxon>
        <taxon>Cyclostomata</taxon>
        <taxon>Myxini</taxon>
        <taxon>Myxiniformes</taxon>
        <taxon>Myxinidae</taxon>
        <taxon>Eptatretinae</taxon>
        <taxon>Eptatretus</taxon>
    </lineage>
</organism>
<dbReference type="CDD" id="cd00086">
    <property type="entry name" value="homeodomain"/>
    <property type="match status" value="2"/>
</dbReference>
<dbReference type="GO" id="GO:0000978">
    <property type="term" value="F:RNA polymerase II cis-regulatory region sequence-specific DNA binding"/>
    <property type="evidence" value="ECO:0007669"/>
    <property type="project" value="TreeGrafter"/>
</dbReference>
<dbReference type="PANTHER" id="PTHR11636:SF80">
    <property type="entry name" value="HIGHLY DIVERGENT HOMEOBOX"/>
    <property type="match status" value="1"/>
</dbReference>
<accession>A0A8C4QWQ7</accession>
<feature type="domain" description="Homeobox" evidence="6">
    <location>
        <begin position="448"/>
        <end position="512"/>
    </location>
</feature>